<dbReference type="SUPFAM" id="SSF53335">
    <property type="entry name" value="S-adenosyl-L-methionine-dependent methyltransferases"/>
    <property type="match status" value="1"/>
</dbReference>
<evidence type="ECO:0000313" key="2">
    <source>
        <dbReference type="Proteomes" id="UP000030111"/>
    </source>
</evidence>
<comment type="caution">
    <text evidence="1">The sequence shown here is derived from an EMBL/GenBank/DDBJ whole genome shotgun (WGS) entry which is preliminary data.</text>
</comment>
<name>A0A0A2MIX3_9FLAO</name>
<dbReference type="GO" id="GO:0008168">
    <property type="term" value="F:methyltransferase activity"/>
    <property type="evidence" value="ECO:0007669"/>
    <property type="project" value="UniProtKB-KW"/>
</dbReference>
<keyword evidence="1" id="KW-0808">Transferase</keyword>
<proteinExistence type="predicted"/>
<accession>A0A0A2MIX3</accession>
<dbReference type="eggNOG" id="COG2227">
    <property type="taxonomic scope" value="Bacteria"/>
</dbReference>
<reference evidence="1 2" key="1">
    <citation type="submission" date="2013-09" db="EMBL/GenBank/DDBJ databases">
        <authorList>
            <person name="Zeng Z."/>
            <person name="Chen C."/>
        </authorList>
    </citation>
    <scope>NUCLEOTIDE SEQUENCE [LARGE SCALE GENOMIC DNA]</scope>
    <source>
        <strain evidence="1 2">WB 4.1-42</strain>
    </source>
</reference>
<dbReference type="RefSeq" id="WP_026991388.1">
    <property type="nucleotide sequence ID" value="NZ_AUGP01000029.1"/>
</dbReference>
<evidence type="ECO:0000313" key="1">
    <source>
        <dbReference type="EMBL" id="KGO92577.1"/>
    </source>
</evidence>
<gene>
    <name evidence="1" type="ORF">Q766_12445</name>
</gene>
<dbReference type="CDD" id="cd02440">
    <property type="entry name" value="AdoMet_MTases"/>
    <property type="match status" value="1"/>
</dbReference>
<dbReference type="EMBL" id="JRLY01000009">
    <property type="protein sequence ID" value="KGO92577.1"/>
    <property type="molecule type" value="Genomic_DNA"/>
</dbReference>
<protein>
    <submittedName>
        <fullName evidence="1">Methyltransferase</fullName>
    </submittedName>
</protein>
<dbReference type="Gene3D" id="3.40.50.150">
    <property type="entry name" value="Vaccinia Virus protein VP39"/>
    <property type="match status" value="1"/>
</dbReference>
<keyword evidence="1" id="KW-0489">Methyltransferase</keyword>
<organism evidence="1 2">
    <name type="scientific">Flavobacterium subsaxonicum WB 4.1-42 = DSM 21790</name>
    <dbReference type="NCBI Taxonomy" id="1121898"/>
    <lineage>
        <taxon>Bacteria</taxon>
        <taxon>Pseudomonadati</taxon>
        <taxon>Bacteroidota</taxon>
        <taxon>Flavobacteriia</taxon>
        <taxon>Flavobacteriales</taxon>
        <taxon>Flavobacteriaceae</taxon>
        <taxon>Flavobacterium</taxon>
    </lineage>
</organism>
<dbReference type="STRING" id="1121898.GCA_000422725_03417"/>
<dbReference type="Pfam" id="PF13489">
    <property type="entry name" value="Methyltransf_23"/>
    <property type="match status" value="1"/>
</dbReference>
<dbReference type="OrthoDB" id="3896938at2"/>
<dbReference type="AlphaFoldDB" id="A0A0A2MIX3"/>
<keyword evidence="2" id="KW-1185">Reference proteome</keyword>
<dbReference type="InterPro" id="IPR029063">
    <property type="entry name" value="SAM-dependent_MTases_sf"/>
</dbReference>
<dbReference type="GO" id="GO:0032259">
    <property type="term" value="P:methylation"/>
    <property type="evidence" value="ECO:0007669"/>
    <property type="project" value="UniProtKB-KW"/>
</dbReference>
<dbReference type="Proteomes" id="UP000030111">
    <property type="component" value="Unassembled WGS sequence"/>
</dbReference>
<sequence length="244" mass="27703">MYRLAKKILSKLIPTKQLVKHEVFLRNAYSILYTGSSHQCPVCSKKLRTFSTLPNKDLLCPKCGSLSRDRRLWTVLNTGFLDNSPSVLDFSPSRCLSRKMKTVKGIKYMSTDLSGNFIADFKYDITQLDVASNSLDLIICYHVLEHIENDAKAMEELYRVLKPNGKALIQTPFKEGDIYEDFSIQSPQEREIHFGQDDHVRVYSVNGLKGRLQNAGFTVNATTYKADVYHGLANNETVLTITKP</sequence>